<dbReference type="OrthoDB" id="4738875at2759"/>
<protein>
    <submittedName>
        <fullName evidence="2">Uncharacterized protein</fullName>
    </submittedName>
</protein>
<sequence length="288" mass="32261">MKGPLLLPSLLLTVFTAADALIFPQEAYHVQAPLSDTVPFTLRDAHIDDVDEFNVVNYEAFIRSEAWQYIYQFADEVGSEYTLACQRQFVEKLIRDDTKRYKLRVLTVPDSSSDRGERVVSISGWDYGKTGTPDQPSLSSSSLMMSEGAFLLRGGDFESGTTFNCSAHLDVNTTREADYVNKINSAVRKNIVEPFSQYLYLGLLATHPDWDGNGFAAEHLHWGKAEVAKLNHEGEGGDKRMPIMLLGTPAGYPLYVSEGFEGLKNVTIERLDGKDPLWYEVMKLDEAE</sequence>
<dbReference type="GeneID" id="63842389"/>
<dbReference type="RefSeq" id="XP_040778177.1">
    <property type="nucleotide sequence ID" value="XM_040925260.1"/>
</dbReference>
<dbReference type="EMBL" id="MU032346">
    <property type="protein sequence ID" value="KAF3767216.1"/>
    <property type="molecule type" value="Genomic_DNA"/>
</dbReference>
<feature type="chain" id="PRO_5040312018" evidence="1">
    <location>
        <begin position="21"/>
        <end position="288"/>
    </location>
</feature>
<comment type="caution">
    <text evidence="2">The sequence shown here is derived from an EMBL/GenBank/DDBJ whole genome shotgun (WGS) entry which is preliminary data.</text>
</comment>
<feature type="signal peptide" evidence="1">
    <location>
        <begin position="1"/>
        <end position="20"/>
    </location>
</feature>
<reference evidence="2" key="1">
    <citation type="journal article" date="2020" name="Phytopathology">
        <title>Genome sequence of the chestnut blight fungus Cryphonectria parasitica EP155: A fundamental resource for an archetypical invasive plant pathogen.</title>
        <authorList>
            <person name="Crouch J.A."/>
            <person name="Dawe A."/>
            <person name="Aerts A."/>
            <person name="Barry K."/>
            <person name="Churchill A.C.L."/>
            <person name="Grimwood J."/>
            <person name="Hillman B."/>
            <person name="Milgroom M.G."/>
            <person name="Pangilinan J."/>
            <person name="Smith M."/>
            <person name="Salamov A."/>
            <person name="Schmutz J."/>
            <person name="Yadav J."/>
            <person name="Grigoriev I.V."/>
            <person name="Nuss D."/>
        </authorList>
    </citation>
    <scope>NUCLEOTIDE SEQUENCE</scope>
    <source>
        <strain evidence="2">EP155</strain>
    </source>
</reference>
<name>A0A9P4Y664_CRYP1</name>
<keyword evidence="1" id="KW-0732">Signal</keyword>
<keyword evidence="3" id="KW-1185">Reference proteome</keyword>
<evidence type="ECO:0000256" key="1">
    <source>
        <dbReference type="SAM" id="SignalP"/>
    </source>
</evidence>
<organism evidence="2 3">
    <name type="scientific">Cryphonectria parasitica (strain ATCC 38755 / EP155)</name>
    <dbReference type="NCBI Taxonomy" id="660469"/>
    <lineage>
        <taxon>Eukaryota</taxon>
        <taxon>Fungi</taxon>
        <taxon>Dikarya</taxon>
        <taxon>Ascomycota</taxon>
        <taxon>Pezizomycotina</taxon>
        <taxon>Sordariomycetes</taxon>
        <taxon>Sordariomycetidae</taxon>
        <taxon>Diaporthales</taxon>
        <taxon>Cryphonectriaceae</taxon>
        <taxon>Cryphonectria-Endothia species complex</taxon>
        <taxon>Cryphonectria</taxon>
    </lineage>
</organism>
<gene>
    <name evidence="2" type="ORF">M406DRAFT_69378</name>
</gene>
<evidence type="ECO:0000313" key="3">
    <source>
        <dbReference type="Proteomes" id="UP000803844"/>
    </source>
</evidence>
<proteinExistence type="predicted"/>
<dbReference type="AlphaFoldDB" id="A0A9P4Y664"/>
<dbReference type="Gene3D" id="3.40.630.30">
    <property type="match status" value="1"/>
</dbReference>
<accession>A0A9P4Y664</accession>
<evidence type="ECO:0000313" key="2">
    <source>
        <dbReference type="EMBL" id="KAF3767216.1"/>
    </source>
</evidence>
<dbReference type="Proteomes" id="UP000803844">
    <property type="component" value="Unassembled WGS sequence"/>
</dbReference>